<dbReference type="OMA" id="SFATCCS"/>
<dbReference type="eggNOG" id="ENOG502R79P">
    <property type="taxonomic scope" value="Eukaryota"/>
</dbReference>
<sequence length="110" mass="12299">MAVAREIGIRHSPFPCRYCMAEPMSSSISFATCCSVTRSVPPPLLSPLLLPLAASPFPLLLVALPFPLLCKKTHLKFEQMTRDCKISVPFLQQRGDLLQANTIMLDFFFQ</sequence>
<gene>
    <name evidence="2" type="ordered locus">Os02g0795850</name>
    <name evidence="2" type="ORF">OSNPB_020795850</name>
</gene>
<organism evidence="2 3">
    <name type="scientific">Oryza sativa subsp. japonica</name>
    <name type="common">Rice</name>
    <dbReference type="NCBI Taxonomy" id="39947"/>
    <lineage>
        <taxon>Eukaryota</taxon>
        <taxon>Viridiplantae</taxon>
        <taxon>Streptophyta</taxon>
        <taxon>Embryophyta</taxon>
        <taxon>Tracheophyta</taxon>
        <taxon>Spermatophyta</taxon>
        <taxon>Magnoliopsida</taxon>
        <taxon>Liliopsida</taxon>
        <taxon>Poales</taxon>
        <taxon>Poaceae</taxon>
        <taxon>BOP clade</taxon>
        <taxon>Oryzoideae</taxon>
        <taxon>Oryzeae</taxon>
        <taxon>Oryzinae</taxon>
        <taxon>Oryza</taxon>
        <taxon>Oryza sativa</taxon>
    </lineage>
</organism>
<keyword evidence="1" id="KW-1133">Transmembrane helix</keyword>
<dbReference type="Gramene" id="Os02t0795850-00">
    <property type="protein sequence ID" value="Os02t0795850-00"/>
    <property type="gene ID" value="Os02g0795850"/>
</dbReference>
<keyword evidence="1" id="KW-0812">Transmembrane</keyword>
<reference evidence="3" key="1">
    <citation type="journal article" date="2005" name="Nature">
        <title>The map-based sequence of the rice genome.</title>
        <authorList>
            <consortium name="International rice genome sequencing project (IRGSP)"/>
            <person name="Matsumoto T."/>
            <person name="Wu J."/>
            <person name="Kanamori H."/>
            <person name="Katayose Y."/>
            <person name="Fujisawa M."/>
            <person name="Namiki N."/>
            <person name="Mizuno H."/>
            <person name="Yamamoto K."/>
            <person name="Antonio B.A."/>
            <person name="Baba T."/>
            <person name="Sakata K."/>
            <person name="Nagamura Y."/>
            <person name="Aoki H."/>
            <person name="Arikawa K."/>
            <person name="Arita K."/>
            <person name="Bito T."/>
            <person name="Chiden Y."/>
            <person name="Fujitsuka N."/>
            <person name="Fukunaka R."/>
            <person name="Hamada M."/>
            <person name="Harada C."/>
            <person name="Hayashi A."/>
            <person name="Hijishita S."/>
            <person name="Honda M."/>
            <person name="Hosokawa S."/>
            <person name="Ichikawa Y."/>
            <person name="Idonuma A."/>
            <person name="Iijima M."/>
            <person name="Ikeda M."/>
            <person name="Ikeno M."/>
            <person name="Ito K."/>
            <person name="Ito S."/>
            <person name="Ito T."/>
            <person name="Ito Y."/>
            <person name="Ito Y."/>
            <person name="Iwabuchi A."/>
            <person name="Kamiya K."/>
            <person name="Karasawa W."/>
            <person name="Kurita K."/>
            <person name="Katagiri S."/>
            <person name="Kikuta A."/>
            <person name="Kobayashi H."/>
            <person name="Kobayashi N."/>
            <person name="Machita K."/>
            <person name="Maehara T."/>
            <person name="Masukawa M."/>
            <person name="Mizubayashi T."/>
            <person name="Mukai Y."/>
            <person name="Nagasaki H."/>
            <person name="Nagata Y."/>
            <person name="Naito S."/>
            <person name="Nakashima M."/>
            <person name="Nakama Y."/>
            <person name="Nakamichi Y."/>
            <person name="Nakamura M."/>
            <person name="Meguro A."/>
            <person name="Negishi M."/>
            <person name="Ohta I."/>
            <person name="Ohta T."/>
            <person name="Okamoto M."/>
            <person name="Ono N."/>
            <person name="Saji S."/>
            <person name="Sakaguchi M."/>
            <person name="Sakai K."/>
            <person name="Shibata M."/>
            <person name="Shimokawa T."/>
            <person name="Song J."/>
            <person name="Takazaki Y."/>
            <person name="Terasawa K."/>
            <person name="Tsugane M."/>
            <person name="Tsuji K."/>
            <person name="Ueda S."/>
            <person name="Waki K."/>
            <person name="Yamagata H."/>
            <person name="Yamamoto M."/>
            <person name="Yamamoto S."/>
            <person name="Yamane H."/>
            <person name="Yoshiki S."/>
            <person name="Yoshihara R."/>
            <person name="Yukawa K."/>
            <person name="Zhong H."/>
            <person name="Yano M."/>
            <person name="Yuan Q."/>
            <person name="Ouyang S."/>
            <person name="Liu J."/>
            <person name="Jones K.M."/>
            <person name="Gansberger K."/>
            <person name="Moffat K."/>
            <person name="Hill J."/>
            <person name="Bera J."/>
            <person name="Fadrosh D."/>
            <person name="Jin S."/>
            <person name="Johri S."/>
            <person name="Kim M."/>
            <person name="Overton L."/>
            <person name="Reardon M."/>
            <person name="Tsitrin T."/>
            <person name="Vuong H."/>
            <person name="Weaver B."/>
            <person name="Ciecko A."/>
            <person name="Tallon L."/>
            <person name="Jackson J."/>
            <person name="Pai G."/>
            <person name="Aken S.V."/>
            <person name="Utterback T."/>
            <person name="Reidmuller S."/>
            <person name="Feldblyum T."/>
            <person name="Hsiao J."/>
            <person name="Zismann V."/>
            <person name="Iobst S."/>
            <person name="de Vazeille A.R."/>
            <person name="Buell C.R."/>
            <person name="Ying K."/>
            <person name="Li Y."/>
            <person name="Lu T."/>
            <person name="Huang Y."/>
            <person name="Zhao Q."/>
            <person name="Feng Q."/>
            <person name="Zhang L."/>
            <person name="Zhu J."/>
            <person name="Weng Q."/>
            <person name="Mu J."/>
            <person name="Lu Y."/>
            <person name="Fan D."/>
            <person name="Liu Y."/>
            <person name="Guan J."/>
            <person name="Zhang Y."/>
            <person name="Yu S."/>
            <person name="Liu X."/>
            <person name="Zhang Y."/>
            <person name="Hong G."/>
            <person name="Han B."/>
            <person name="Choisne N."/>
            <person name="Demange N."/>
            <person name="Orjeda G."/>
            <person name="Samain S."/>
            <person name="Cattolico L."/>
            <person name="Pelletier E."/>
            <person name="Couloux A."/>
            <person name="Segurens B."/>
            <person name="Wincker P."/>
            <person name="D'Hont A."/>
            <person name="Scarpelli C."/>
            <person name="Weissenbach J."/>
            <person name="Salanoubat M."/>
            <person name="Quetier F."/>
            <person name="Yu Y."/>
            <person name="Kim H.R."/>
            <person name="Rambo T."/>
            <person name="Currie J."/>
            <person name="Collura K."/>
            <person name="Luo M."/>
            <person name="Yang T."/>
            <person name="Ammiraju J.S.S."/>
            <person name="Engler F."/>
            <person name="Soderlund C."/>
            <person name="Wing R.A."/>
            <person name="Palmer L.E."/>
            <person name="de la Bastide M."/>
            <person name="Spiegel L."/>
            <person name="Nascimento L."/>
            <person name="Zutavern T."/>
            <person name="O'Shaughnessy A."/>
            <person name="Dike S."/>
            <person name="Dedhia N."/>
            <person name="Preston R."/>
            <person name="Balija V."/>
            <person name="McCombie W.R."/>
            <person name="Chow T."/>
            <person name="Chen H."/>
            <person name="Chung M."/>
            <person name="Chen C."/>
            <person name="Shaw J."/>
            <person name="Wu H."/>
            <person name="Hsiao K."/>
            <person name="Chao Y."/>
            <person name="Chu M."/>
            <person name="Cheng C."/>
            <person name="Hour A."/>
            <person name="Lee P."/>
            <person name="Lin S."/>
            <person name="Lin Y."/>
            <person name="Liou J."/>
            <person name="Liu S."/>
            <person name="Hsing Y."/>
            <person name="Raghuvanshi S."/>
            <person name="Mohanty A."/>
            <person name="Bharti A.K."/>
            <person name="Gaur A."/>
            <person name="Gupta V."/>
            <person name="Kumar D."/>
            <person name="Ravi V."/>
            <person name="Vij S."/>
            <person name="Kapur A."/>
            <person name="Khurana P."/>
            <person name="Khurana P."/>
            <person name="Khurana J.P."/>
            <person name="Tyagi A.K."/>
            <person name="Gaikwad K."/>
            <person name="Singh A."/>
            <person name="Dalal V."/>
            <person name="Srivastava S."/>
            <person name="Dixit A."/>
            <person name="Pal A.K."/>
            <person name="Ghazi I.A."/>
            <person name="Yadav M."/>
            <person name="Pandit A."/>
            <person name="Bhargava A."/>
            <person name="Sureshbabu K."/>
            <person name="Batra K."/>
            <person name="Sharma T.R."/>
            <person name="Mohapatra T."/>
            <person name="Singh N.K."/>
            <person name="Messing J."/>
            <person name="Nelson A.B."/>
            <person name="Fuks G."/>
            <person name="Kavchok S."/>
            <person name="Keizer G."/>
            <person name="Linton E."/>
            <person name="Llaca V."/>
            <person name="Song R."/>
            <person name="Tanyolac B."/>
            <person name="Young S."/>
            <person name="Ho-Il K."/>
            <person name="Hahn J.H."/>
            <person name="Sangsakoo G."/>
            <person name="Vanavichit A."/>
            <person name="de Mattos Luiz.A.T."/>
            <person name="Zimmer P.D."/>
            <person name="Malone G."/>
            <person name="Dellagostin O."/>
            <person name="de Oliveira A.C."/>
            <person name="Bevan M."/>
            <person name="Bancroft I."/>
            <person name="Minx P."/>
            <person name="Cordum H."/>
            <person name="Wilson R."/>
            <person name="Cheng Z."/>
            <person name="Jin W."/>
            <person name="Jiang J."/>
            <person name="Leong S.A."/>
            <person name="Iwama H."/>
            <person name="Gojobori T."/>
            <person name="Itoh T."/>
            <person name="Niimura Y."/>
            <person name="Fujii Y."/>
            <person name="Habara T."/>
            <person name="Sakai H."/>
            <person name="Sato Y."/>
            <person name="Wilson G."/>
            <person name="Kumar K."/>
            <person name="McCouch S."/>
            <person name="Juretic N."/>
            <person name="Hoen D."/>
            <person name="Wright S."/>
            <person name="Bruskiewich R."/>
            <person name="Bureau T."/>
            <person name="Miyao A."/>
            <person name="Hirochika H."/>
            <person name="Nishikawa T."/>
            <person name="Kadowaki K."/>
            <person name="Sugiura M."/>
            <person name="Burr B."/>
            <person name="Sasaki T."/>
        </authorList>
    </citation>
    <scope>NUCLEOTIDE SEQUENCE [LARGE SCALE GENOMIC DNA]</scope>
    <source>
        <strain evidence="3">cv. Nipponbare</strain>
    </source>
</reference>
<dbReference type="InParanoid" id="A0A0P0VQL2"/>
<evidence type="ECO:0000313" key="2">
    <source>
        <dbReference type="EMBL" id="BAS81360.1"/>
    </source>
</evidence>
<reference evidence="2 3" key="3">
    <citation type="journal article" date="2013" name="Rice">
        <title>Improvement of the Oryza sativa Nipponbare reference genome using next generation sequence and optical map data.</title>
        <authorList>
            <person name="Kawahara Y."/>
            <person name="de la Bastide M."/>
            <person name="Hamilton J.P."/>
            <person name="Kanamori H."/>
            <person name="McCombie W.R."/>
            <person name="Ouyang S."/>
            <person name="Schwartz D.C."/>
            <person name="Tanaka T."/>
            <person name="Wu J."/>
            <person name="Zhou S."/>
            <person name="Childs K.L."/>
            <person name="Davidson R.M."/>
            <person name="Lin H."/>
            <person name="Quesada-Ocampo L."/>
            <person name="Vaillancourt B."/>
            <person name="Sakai H."/>
            <person name="Lee S.S."/>
            <person name="Kim J."/>
            <person name="Numa H."/>
            <person name="Itoh T."/>
            <person name="Buell C.R."/>
            <person name="Matsumoto T."/>
        </authorList>
    </citation>
    <scope>NUCLEOTIDE SEQUENCE [LARGE SCALE GENOMIC DNA]</scope>
    <source>
        <strain evidence="3">cv. Nipponbare</strain>
    </source>
</reference>
<dbReference type="PaxDb" id="39947-A0A0P0VQL2"/>
<protein>
    <submittedName>
        <fullName evidence="2">Os02g0795850 protein</fullName>
    </submittedName>
</protein>
<name>A0A0P0VQL2_ORYSJ</name>
<dbReference type="EMBL" id="AP014958">
    <property type="protein sequence ID" value="BAS81360.1"/>
    <property type="molecule type" value="Genomic_DNA"/>
</dbReference>
<keyword evidence="3" id="KW-1185">Reference proteome</keyword>
<accession>A0A0P0VQL2</accession>
<dbReference type="AlphaFoldDB" id="A0A0P0VQL2"/>
<reference evidence="2 3" key="2">
    <citation type="journal article" date="2013" name="Plant Cell Physiol.">
        <title>Rice Annotation Project Database (RAP-DB): an integrative and interactive database for rice genomics.</title>
        <authorList>
            <person name="Sakai H."/>
            <person name="Lee S.S."/>
            <person name="Tanaka T."/>
            <person name="Numa H."/>
            <person name="Kim J."/>
            <person name="Kawahara Y."/>
            <person name="Wakimoto H."/>
            <person name="Yang C.C."/>
            <person name="Iwamoto M."/>
            <person name="Abe T."/>
            <person name="Yamada Y."/>
            <person name="Muto A."/>
            <person name="Inokuchi H."/>
            <person name="Ikemura T."/>
            <person name="Matsumoto T."/>
            <person name="Sasaki T."/>
            <person name="Itoh T."/>
        </authorList>
    </citation>
    <scope>NUCLEOTIDE SEQUENCE [LARGE SCALE GENOMIC DNA]</scope>
    <source>
        <strain evidence="3">cv. Nipponbare</strain>
    </source>
</reference>
<evidence type="ECO:0000313" key="3">
    <source>
        <dbReference type="Proteomes" id="UP000059680"/>
    </source>
</evidence>
<evidence type="ECO:0000256" key="1">
    <source>
        <dbReference type="SAM" id="Phobius"/>
    </source>
</evidence>
<proteinExistence type="predicted"/>
<keyword evidence="1" id="KW-0472">Membrane</keyword>
<dbReference type="Proteomes" id="UP000059680">
    <property type="component" value="Chromosome 2"/>
</dbReference>
<feature type="transmembrane region" description="Helical" evidence="1">
    <location>
        <begin position="48"/>
        <end position="70"/>
    </location>
</feature>